<dbReference type="Proteomes" id="UP000770661">
    <property type="component" value="Unassembled WGS sequence"/>
</dbReference>
<proteinExistence type="predicted"/>
<reference evidence="1" key="1">
    <citation type="submission" date="2020-07" db="EMBL/GenBank/DDBJ databases">
        <title>The High-quality genome of the commercially important snow crab, Chionoecetes opilio.</title>
        <authorList>
            <person name="Jeong J.-H."/>
            <person name="Ryu S."/>
        </authorList>
    </citation>
    <scope>NUCLEOTIDE SEQUENCE</scope>
    <source>
        <strain evidence="1">MADBK_172401_WGS</strain>
        <tissue evidence="1">Digestive gland</tissue>
    </source>
</reference>
<evidence type="ECO:0000313" key="1">
    <source>
        <dbReference type="EMBL" id="KAG0720856.1"/>
    </source>
</evidence>
<organism evidence="1 2">
    <name type="scientific">Chionoecetes opilio</name>
    <name type="common">Atlantic snow crab</name>
    <name type="synonym">Cancer opilio</name>
    <dbReference type="NCBI Taxonomy" id="41210"/>
    <lineage>
        <taxon>Eukaryota</taxon>
        <taxon>Metazoa</taxon>
        <taxon>Ecdysozoa</taxon>
        <taxon>Arthropoda</taxon>
        <taxon>Crustacea</taxon>
        <taxon>Multicrustacea</taxon>
        <taxon>Malacostraca</taxon>
        <taxon>Eumalacostraca</taxon>
        <taxon>Eucarida</taxon>
        <taxon>Decapoda</taxon>
        <taxon>Pleocyemata</taxon>
        <taxon>Brachyura</taxon>
        <taxon>Eubrachyura</taxon>
        <taxon>Majoidea</taxon>
        <taxon>Majidae</taxon>
        <taxon>Chionoecetes</taxon>
    </lineage>
</organism>
<dbReference type="EMBL" id="JACEEZ010012126">
    <property type="protein sequence ID" value="KAG0720856.1"/>
    <property type="molecule type" value="Genomic_DNA"/>
</dbReference>
<evidence type="ECO:0000313" key="2">
    <source>
        <dbReference type="Proteomes" id="UP000770661"/>
    </source>
</evidence>
<dbReference type="AlphaFoldDB" id="A0A8J5CUB4"/>
<dbReference type="OrthoDB" id="6434442at2759"/>
<gene>
    <name evidence="1" type="ORF">GWK47_006581</name>
</gene>
<name>A0A8J5CUB4_CHIOP</name>
<sequence length="146" mass="15578">MEMAASFAVVISCSRPRATCPYTAVADTGAQVSGGGSPTVGGPRHIPTSAPGYTHGSPHVAGGSMRLLGTITCQVSVGTVPQTTECIYIAEGRGSNSTYRSRHARALRLVHHTFLRAPFHPPVCVLWSHQTPQKTHVVRKRHLTNL</sequence>
<protein>
    <submittedName>
        <fullName evidence="1">Uncharacterized protein</fullName>
    </submittedName>
</protein>
<accession>A0A8J5CUB4</accession>
<keyword evidence="2" id="KW-1185">Reference proteome</keyword>
<comment type="caution">
    <text evidence="1">The sequence shown here is derived from an EMBL/GenBank/DDBJ whole genome shotgun (WGS) entry which is preliminary data.</text>
</comment>